<dbReference type="SUPFAM" id="SSF55073">
    <property type="entry name" value="Nucleotide cyclase"/>
    <property type="match status" value="1"/>
</dbReference>
<dbReference type="InterPro" id="IPR029787">
    <property type="entry name" value="Nucleotide_cyclase"/>
</dbReference>
<comment type="catalytic activity">
    <reaction evidence="1">
        <text>ATP + protein L-histidine = ADP + protein N-phospho-L-histidine.</text>
        <dbReference type="EC" id="2.7.13.3"/>
    </reaction>
</comment>
<dbReference type="Gene3D" id="3.30.450.20">
    <property type="entry name" value="PAS domain"/>
    <property type="match status" value="10"/>
</dbReference>
<feature type="domain" description="PAS" evidence="14">
    <location>
        <begin position="1175"/>
        <end position="1257"/>
    </location>
</feature>
<dbReference type="EMBL" id="AP011712">
    <property type="protein sequence ID" value="BAL55195.1"/>
    <property type="molecule type" value="Genomic_DNA"/>
</dbReference>
<feature type="domain" description="PAC" evidence="15">
    <location>
        <begin position="848"/>
        <end position="900"/>
    </location>
</feature>
<dbReference type="InterPro" id="IPR043128">
    <property type="entry name" value="Rev_trsase/Diguanyl_cyclase"/>
</dbReference>
<dbReference type="InterPro" id="IPR001610">
    <property type="entry name" value="PAC"/>
</dbReference>
<evidence type="ECO:0000256" key="8">
    <source>
        <dbReference type="ARBA" id="ARBA00022692"/>
    </source>
</evidence>
<evidence type="ECO:0000256" key="13">
    <source>
        <dbReference type="ARBA" id="ARBA00023136"/>
    </source>
</evidence>
<dbReference type="PROSITE" id="PS50112">
    <property type="entry name" value="PAS"/>
    <property type="match status" value="9"/>
</dbReference>
<dbReference type="NCBIfam" id="TIGR00254">
    <property type="entry name" value="GGDEF"/>
    <property type="match status" value="1"/>
</dbReference>
<keyword evidence="7" id="KW-0808">Transferase</keyword>
<feature type="domain" description="GGDEF" evidence="16">
    <location>
        <begin position="1645"/>
        <end position="1779"/>
    </location>
</feature>
<evidence type="ECO:0000256" key="7">
    <source>
        <dbReference type="ARBA" id="ARBA00022679"/>
    </source>
</evidence>
<evidence type="ECO:0000259" key="16">
    <source>
        <dbReference type="PROSITE" id="PS50887"/>
    </source>
</evidence>
<keyword evidence="8" id="KW-0812">Transmembrane</keyword>
<evidence type="ECO:0000259" key="14">
    <source>
        <dbReference type="PROSITE" id="PS50112"/>
    </source>
</evidence>
<dbReference type="InterPro" id="IPR013655">
    <property type="entry name" value="PAS_fold_3"/>
</dbReference>
<evidence type="ECO:0000256" key="2">
    <source>
        <dbReference type="ARBA" id="ARBA00004429"/>
    </source>
</evidence>
<dbReference type="InterPro" id="IPR013656">
    <property type="entry name" value="PAS_4"/>
</dbReference>
<dbReference type="InterPro" id="IPR000014">
    <property type="entry name" value="PAS"/>
</dbReference>
<keyword evidence="9" id="KW-0677">Repeat</keyword>
<evidence type="ECO:0000256" key="5">
    <source>
        <dbReference type="ARBA" id="ARBA00022519"/>
    </source>
</evidence>
<evidence type="ECO:0000259" key="15">
    <source>
        <dbReference type="PROSITE" id="PS50113"/>
    </source>
</evidence>
<evidence type="ECO:0000256" key="6">
    <source>
        <dbReference type="ARBA" id="ARBA00022553"/>
    </source>
</evidence>
<dbReference type="Pfam" id="PF08448">
    <property type="entry name" value="PAS_4"/>
    <property type="match status" value="1"/>
</dbReference>
<feature type="domain" description="PAC" evidence="15">
    <location>
        <begin position="711"/>
        <end position="763"/>
    </location>
</feature>
<evidence type="ECO:0000256" key="12">
    <source>
        <dbReference type="ARBA" id="ARBA00022989"/>
    </source>
</evidence>
<feature type="domain" description="PAS" evidence="14">
    <location>
        <begin position="1312"/>
        <end position="1394"/>
    </location>
</feature>
<comment type="subcellular location">
    <subcellularLocation>
        <location evidence="2">Cell inner membrane</location>
        <topology evidence="2">Multi-pass membrane protein</topology>
    </subcellularLocation>
</comment>
<dbReference type="EC" id="2.7.13.3" evidence="3"/>
<dbReference type="Pfam" id="PF00990">
    <property type="entry name" value="GGDEF"/>
    <property type="match status" value="1"/>
</dbReference>
<evidence type="ECO:0000256" key="3">
    <source>
        <dbReference type="ARBA" id="ARBA00012438"/>
    </source>
</evidence>
<feature type="domain" description="PAS" evidence="14">
    <location>
        <begin position="1038"/>
        <end position="1119"/>
    </location>
</feature>
<dbReference type="InterPro" id="IPR052162">
    <property type="entry name" value="Sensor_kinase/Photoreceptor"/>
</dbReference>
<evidence type="ECO:0000313" key="17">
    <source>
        <dbReference type="EMBL" id="BAL55195.1"/>
    </source>
</evidence>
<dbReference type="SUPFAM" id="SSF55781">
    <property type="entry name" value="GAF domain-like"/>
    <property type="match status" value="1"/>
</dbReference>
<dbReference type="CDD" id="cd01949">
    <property type="entry name" value="GGDEF"/>
    <property type="match status" value="1"/>
</dbReference>
<keyword evidence="11 17" id="KW-0418">Kinase</keyword>
<feature type="domain" description="PAS" evidence="14">
    <location>
        <begin position="228"/>
        <end position="302"/>
    </location>
</feature>
<dbReference type="PROSITE" id="PS50113">
    <property type="entry name" value="PAC"/>
    <property type="match status" value="9"/>
</dbReference>
<dbReference type="PROSITE" id="PS50887">
    <property type="entry name" value="GGDEF"/>
    <property type="match status" value="1"/>
</dbReference>
<organism evidence="17">
    <name type="scientific">uncultured prokaryote</name>
    <dbReference type="NCBI Taxonomy" id="198431"/>
    <lineage>
        <taxon>unclassified sequences</taxon>
        <taxon>environmental samples</taxon>
    </lineage>
</organism>
<dbReference type="InterPro" id="IPR000160">
    <property type="entry name" value="GGDEF_dom"/>
</dbReference>
<feature type="domain" description="PAC" evidence="15">
    <location>
        <begin position="305"/>
        <end position="356"/>
    </location>
</feature>
<evidence type="ECO:0000256" key="9">
    <source>
        <dbReference type="ARBA" id="ARBA00022737"/>
    </source>
</evidence>
<dbReference type="InterPro" id="IPR003018">
    <property type="entry name" value="GAF"/>
</dbReference>
<feature type="domain" description="PAS" evidence="14">
    <location>
        <begin position="764"/>
        <end position="834"/>
    </location>
</feature>
<keyword evidence="6" id="KW-0597">Phosphoprotein</keyword>
<dbReference type="SMART" id="SM00065">
    <property type="entry name" value="GAF"/>
    <property type="match status" value="1"/>
</dbReference>
<feature type="domain" description="PAC" evidence="15">
    <location>
        <begin position="1397"/>
        <end position="1449"/>
    </location>
</feature>
<evidence type="ECO:0000256" key="11">
    <source>
        <dbReference type="ARBA" id="ARBA00022777"/>
    </source>
</evidence>
<accession>H5SGA9</accession>
<keyword evidence="5" id="KW-0997">Cell inner membrane</keyword>
<dbReference type="Gene3D" id="3.30.70.270">
    <property type="match status" value="1"/>
</dbReference>
<dbReference type="GO" id="GO:0005886">
    <property type="term" value="C:plasma membrane"/>
    <property type="evidence" value="ECO:0007669"/>
    <property type="project" value="UniProtKB-SubCell"/>
</dbReference>
<dbReference type="PANTHER" id="PTHR43304">
    <property type="entry name" value="PHYTOCHROME-LIKE PROTEIN CPH1"/>
    <property type="match status" value="1"/>
</dbReference>
<feature type="domain" description="PAC" evidence="15">
    <location>
        <begin position="1259"/>
        <end position="1311"/>
    </location>
</feature>
<keyword evidence="4" id="KW-1003">Cell membrane</keyword>
<dbReference type="Pfam" id="PF13185">
    <property type="entry name" value="GAF_2"/>
    <property type="match status" value="1"/>
</dbReference>
<feature type="domain" description="PAC" evidence="15">
    <location>
        <begin position="442"/>
        <end position="494"/>
    </location>
</feature>
<feature type="domain" description="PAS" evidence="14">
    <location>
        <begin position="529"/>
        <end position="574"/>
    </location>
</feature>
<gene>
    <name evidence="17" type="ORF">HGMM_F24F10C13</name>
</gene>
<feature type="domain" description="PAS" evidence="14">
    <location>
        <begin position="901"/>
        <end position="983"/>
    </location>
</feature>
<proteinExistence type="predicted"/>
<dbReference type="InterPro" id="IPR029016">
    <property type="entry name" value="GAF-like_dom_sf"/>
</dbReference>
<dbReference type="SMART" id="SM00086">
    <property type="entry name" value="PAC"/>
    <property type="match status" value="10"/>
</dbReference>
<dbReference type="SMART" id="SM00091">
    <property type="entry name" value="PAS"/>
    <property type="match status" value="9"/>
</dbReference>
<sequence length="1788" mass="202876">MVLWLDATGRIVAASPADAAPVGHCLHDLVMPDECSRIDALLAALRAGEPVWSEVTLVLDGRARRYQCGAVPGEFGTSTWLLHPLPEPEEVPWENERELERWLGAFLVEQVEIGALVFDSTGYLRYRNATGARLLVGDSAALPVGSTVATLEQVVAATFVEGAVAAGALREAIEEGQPLRQIELERRDGLVVELDYIPVREEEQLVAHVIRLRDITPRWSAERRAAAFEARYRELVELLPVVVYRAPADAIAETSYVSPQIERLLGYAPDEWLAQPGMWRRHLHPDDRDWVVAAIEQAVAEGREFSLEYRMVRRDGSVVWVQDWGRVQQDDVGGRFIHGVMLDITERKVAEQARAEAEGRLAALVAAMPAIVYVVDAVPIVREDGVPTYPVRYVNEYFETLTGYPVSALYERPGLYAELVHPDDRERYAREALRTDETGELFDLEYRLVRRDGRVIWVRERAVLLRDAQGRPVAWQGLTIDITQQKATEQALRDAEERYRTLVEQLPGVVLIRPLLPELAAFQSAPPNLYVSPAIEQLTGFTVEEWDNQRFLAQLHPDDRERVLATIVAADRTGAPISIEYRLLRKDGSVVWVWSVSHVIRAADGTPLYRQVLLTDITERKQIELALREAEERYRTLIEQLPGAVIVRSGLASAPDGRLRIEYVSPSIERLTGFTPAEWLEPGRWSGQLHPDDRERVLAAMHESERSGAPLDLEYRYIRKDGRVIWIWHLARVIPDAEGRPAQRQVLLMDITERKQAELALREAEARYRALVEQLSGALLIRSASSELLPDGTRRYTFHYISPGIEQLTGFTPEEWLVPGTWTRQMHPEDRERVFAAILASEEAAEPLDIEYRLFRKDGSVVWIWHKTEVLFDAEGKPLYRQVLLLDVTARKRAEEALRAAEAHYRTLVEQLPAAVIRVAAHAQRLPDGLPGYETSYVSPQIEAITGFTPEEWKQPGIWARQLHPEDRDWVLEQFWRHEVTGEPLRLEYRFLRKDGETVWLWHEVRAIRSPDGAIEGRQAILMNITERKRMEEALRAAEERFRTLVEQVPAALVILDPHAQWLPDGLPGYRTLYASPRIFDLTGYTPEEWEQLGILARSVHPDDRPALLEFLQRVEATGEPANLEYRFVRKDGQIVWHRLGIWPLRAADGAVSHWHALMLDVTREKEAERALREAEERYRNLVEQLPAVVYVEGVTPVRYPNGRLDRPLLYVSPQVEELTGYPPEAHQRDRSLWVRAIHPDDYQRVRQETREAWATGRFHSEFRVVHRDGSVRWLESTARLIRDADGKPVAWQGVMLDVTERKRIEEELRVAEERYRSLVEQIPAAVIVTAAQPVLLPDGTLHYPITYVSPRIEEVTGFTREEFEGTPGLWFSRMHPEDQPRVFVEAQRTDETGEPFQVTFRWQHKDGRWIWLENRAVMMRDTQGQPLFWHGLLIDVTERKRTEQLLVTQTTLLRLIAERAPLSEVLELLCALVEEQAPGLRCSVLLLGSDGRLHHGAAPSLPPEAMRSIEGLAIGPEAGSCGTAAYLNQPVYVTDTRTDPRWADWRDIAERFDLRACWSTPIRDASGGVLGTVALYASEARAPRPEEERLLELATQLAALALEHWRESEELRHRAFHDPLTGLPNRLLFLDRLEHALARAERDGGIAVLFVDLDDFKRINDTWGHGAGDLVLQEVARRLARSVRAGDTVARFAGDEFTVLLEGVANPNEVRGVAERLIAALAEPIDFELATARVSLSVGAALGIGSPLPDSGTLLLAADQALYRAKRRGKCCAELVLLGPQDDRTGA</sequence>
<dbReference type="CDD" id="cd00130">
    <property type="entry name" value="PAS"/>
    <property type="match status" value="9"/>
</dbReference>
<evidence type="ECO:0000256" key="1">
    <source>
        <dbReference type="ARBA" id="ARBA00000085"/>
    </source>
</evidence>
<dbReference type="InterPro" id="IPR035965">
    <property type="entry name" value="PAS-like_dom_sf"/>
</dbReference>
<dbReference type="SMART" id="SM00267">
    <property type="entry name" value="GGDEF"/>
    <property type="match status" value="1"/>
</dbReference>
<feature type="domain" description="PAC" evidence="15">
    <location>
        <begin position="1122"/>
        <end position="1174"/>
    </location>
</feature>
<dbReference type="InterPro" id="IPR000700">
    <property type="entry name" value="PAS-assoc_C"/>
</dbReference>
<dbReference type="NCBIfam" id="TIGR00229">
    <property type="entry name" value="sensory_box"/>
    <property type="match status" value="9"/>
</dbReference>
<keyword evidence="10" id="KW-0547">Nucleotide-binding</keyword>
<dbReference type="Pfam" id="PF08447">
    <property type="entry name" value="PAS_3"/>
    <property type="match status" value="9"/>
</dbReference>
<feature type="domain" description="PAS" evidence="14">
    <location>
        <begin position="630"/>
        <end position="708"/>
    </location>
</feature>
<dbReference type="SUPFAM" id="SSF55785">
    <property type="entry name" value="PYP-like sensor domain (PAS domain)"/>
    <property type="match status" value="9"/>
</dbReference>
<reference evidence="17" key="1">
    <citation type="journal article" date="2005" name="Environ. Microbiol.">
        <title>Genetic and functional properties of uncultivated thermophilic crenarchaeotes from a subsurface gold mine as revealed by analysis of genome fragments.</title>
        <authorList>
            <person name="Nunoura T."/>
            <person name="Hirayama H."/>
            <person name="Takami H."/>
            <person name="Oida H."/>
            <person name="Nishi S."/>
            <person name="Shimamura S."/>
            <person name="Suzuki Y."/>
            <person name="Inagaki F."/>
            <person name="Takai K."/>
            <person name="Nealson K.H."/>
            <person name="Horikoshi K."/>
        </authorList>
    </citation>
    <scope>NUCLEOTIDE SEQUENCE</scope>
</reference>
<keyword evidence="13" id="KW-0472">Membrane</keyword>
<dbReference type="GO" id="GO:0004673">
    <property type="term" value="F:protein histidine kinase activity"/>
    <property type="evidence" value="ECO:0007669"/>
    <property type="project" value="UniProtKB-EC"/>
</dbReference>
<reference evidence="17" key="2">
    <citation type="journal article" date="2012" name="PLoS ONE">
        <title>A Deeply Branching Thermophilic Bacterium with an Ancient Acetyl-CoA Pathway Dominates a Subsurface Ecosystem.</title>
        <authorList>
            <person name="Takami H."/>
            <person name="Noguchi H."/>
            <person name="Takaki Y."/>
            <person name="Uchiyama I."/>
            <person name="Toyoda A."/>
            <person name="Nishi S."/>
            <person name="Chee G.-J."/>
            <person name="Arai W."/>
            <person name="Nunoura T."/>
            <person name="Itoh T."/>
            <person name="Hattori M."/>
            <person name="Takai K."/>
        </authorList>
    </citation>
    <scope>NUCLEOTIDE SEQUENCE</scope>
</reference>
<protein>
    <recommendedName>
        <fullName evidence="3">histidine kinase</fullName>
        <ecNumber evidence="3">2.7.13.3</ecNumber>
    </recommendedName>
</protein>
<dbReference type="PANTHER" id="PTHR43304:SF1">
    <property type="entry name" value="PAC DOMAIN-CONTAINING PROTEIN"/>
    <property type="match status" value="1"/>
</dbReference>
<feature type="domain" description="PAC" evidence="15">
    <location>
        <begin position="577"/>
        <end position="629"/>
    </location>
</feature>
<dbReference type="FunFam" id="2.10.70.100:FF:000001">
    <property type="entry name" value="Sensory transduction histidine kinase"/>
    <property type="match status" value="1"/>
</dbReference>
<evidence type="ECO:0000256" key="10">
    <source>
        <dbReference type="ARBA" id="ARBA00022741"/>
    </source>
</evidence>
<dbReference type="Gene3D" id="3.30.450.40">
    <property type="match status" value="1"/>
</dbReference>
<feature type="domain" description="PAS" evidence="14">
    <location>
        <begin position="357"/>
        <end position="440"/>
    </location>
</feature>
<keyword evidence="12" id="KW-1133">Transmembrane helix</keyword>
<feature type="domain" description="PAC" evidence="15">
    <location>
        <begin position="985"/>
        <end position="1037"/>
    </location>
</feature>
<dbReference type="GO" id="GO:0000166">
    <property type="term" value="F:nucleotide binding"/>
    <property type="evidence" value="ECO:0007669"/>
    <property type="project" value="UniProtKB-KW"/>
</dbReference>
<evidence type="ECO:0000256" key="4">
    <source>
        <dbReference type="ARBA" id="ARBA00022475"/>
    </source>
</evidence>
<name>H5SGA9_9ZZZZ</name>